<organism evidence="4 5">
    <name type="scientific">Tropheryma whipplei (strain Twist)</name>
    <name type="common">Whipple's bacillus</name>
    <dbReference type="NCBI Taxonomy" id="203267"/>
    <lineage>
        <taxon>Bacteria</taxon>
        <taxon>Bacillati</taxon>
        <taxon>Actinomycetota</taxon>
        <taxon>Actinomycetes</taxon>
        <taxon>Micrococcales</taxon>
        <taxon>Tropherymataceae</taxon>
        <taxon>Tropheryma</taxon>
    </lineage>
</organism>
<dbReference type="HOGENOM" id="CLU_098183_1_3_11"/>
<dbReference type="InterPro" id="IPR002177">
    <property type="entry name" value="DPS_DNA-bd"/>
</dbReference>
<dbReference type="Pfam" id="PF00210">
    <property type="entry name" value="Ferritin"/>
    <property type="match status" value="1"/>
</dbReference>
<dbReference type="CDD" id="cd01043">
    <property type="entry name" value="DPS"/>
    <property type="match status" value="1"/>
</dbReference>
<dbReference type="GO" id="GO:0016722">
    <property type="term" value="F:oxidoreductase activity, acting on metal ions"/>
    <property type="evidence" value="ECO:0007669"/>
    <property type="project" value="InterPro"/>
</dbReference>
<dbReference type="KEGG" id="twh:TWT_395"/>
<dbReference type="InterPro" id="IPR012347">
    <property type="entry name" value="Ferritin-like"/>
</dbReference>
<keyword evidence="5" id="KW-1185">Reference proteome</keyword>
<dbReference type="InterPro" id="IPR023188">
    <property type="entry name" value="DPS_DNA-bd_CS"/>
</dbReference>
<dbReference type="AlphaFoldDB" id="Q83GB7"/>
<evidence type="ECO:0000313" key="5">
    <source>
        <dbReference type="Proteomes" id="UP000002200"/>
    </source>
</evidence>
<dbReference type="PROSITE" id="PS00818">
    <property type="entry name" value="DPS_1"/>
    <property type="match status" value="1"/>
</dbReference>
<dbReference type="SUPFAM" id="SSF47240">
    <property type="entry name" value="Ferritin-like"/>
    <property type="match status" value="1"/>
</dbReference>
<dbReference type="GO" id="GO:0008199">
    <property type="term" value="F:ferric iron binding"/>
    <property type="evidence" value="ECO:0007669"/>
    <property type="project" value="InterPro"/>
</dbReference>
<dbReference type="PANTHER" id="PTHR42932:SF2">
    <property type="entry name" value="DNA PROTECTION DURING STARVATION PROTEIN 1"/>
    <property type="match status" value="1"/>
</dbReference>
<evidence type="ECO:0000259" key="3">
    <source>
        <dbReference type="Pfam" id="PF00210"/>
    </source>
</evidence>
<reference evidence="4 5" key="1">
    <citation type="journal article" date="2003" name="Genome Res.">
        <title>Tropheryma whipplei twist: a human pathogenic Actinobacteria with a reduced genome.</title>
        <authorList>
            <person name="Raoult D."/>
            <person name="Ogata H."/>
            <person name="Audic S."/>
            <person name="Robert C."/>
            <person name="Suhre K."/>
            <person name="Drancourt M."/>
            <person name="Claverie J.-M."/>
        </authorList>
    </citation>
    <scope>NUCLEOTIDE SEQUENCE [LARGE SCALE GENOMIC DNA]</scope>
    <source>
        <strain evidence="4 5">Twist</strain>
    </source>
</reference>
<proteinExistence type="inferred from homology"/>
<dbReference type="PRINTS" id="PR01346">
    <property type="entry name" value="HELNAPAPROT"/>
</dbReference>
<keyword evidence="4" id="KW-0238">DNA-binding</keyword>
<dbReference type="InterPro" id="IPR009078">
    <property type="entry name" value="Ferritin-like_SF"/>
</dbReference>
<dbReference type="EMBL" id="AE014184">
    <property type="protein sequence ID" value="AAO44492.1"/>
    <property type="molecule type" value="Genomic_DNA"/>
</dbReference>
<dbReference type="Gene3D" id="1.20.1260.10">
    <property type="match status" value="1"/>
</dbReference>
<name>Q83GB7_TROWT</name>
<dbReference type="GO" id="GO:0003677">
    <property type="term" value="F:DNA binding"/>
    <property type="evidence" value="ECO:0007669"/>
    <property type="project" value="UniProtKB-KW"/>
</dbReference>
<dbReference type="InterPro" id="IPR008331">
    <property type="entry name" value="Ferritin_DPS_dom"/>
</dbReference>
<gene>
    <name evidence="4" type="primary">dps</name>
    <name evidence="4" type="ordered locus">TWT_395</name>
</gene>
<dbReference type="PANTHER" id="PTHR42932">
    <property type="entry name" value="GENERAL STRESS PROTEIN 20U"/>
    <property type="match status" value="1"/>
</dbReference>
<dbReference type="PIRSF" id="PIRSF005900">
    <property type="entry name" value="Dps"/>
    <property type="match status" value="1"/>
</dbReference>
<evidence type="ECO:0000313" key="4">
    <source>
        <dbReference type="EMBL" id="AAO44492.1"/>
    </source>
</evidence>
<protein>
    <submittedName>
        <fullName evidence="4">Stress induced DNA-binding protein</fullName>
    </submittedName>
</protein>
<sequence>MNVLTRYGEIMTTILREKNETALRVSQFLGPIVVNLTALSVDFKQLHWHVRGGNFIALHRLLDEIIDHAREAADVLAERAVSVGVPVDGRIASVAAETSTPAVPEGFINSEQAVDIAVAQLDAVLLVIGEAIENPSLLDAASQDAVIEVARTLDKDRWFLLAHKTVE</sequence>
<evidence type="ECO:0000256" key="2">
    <source>
        <dbReference type="RuleBase" id="RU003875"/>
    </source>
</evidence>
<dbReference type="STRING" id="203267.TWT_395"/>
<dbReference type="Proteomes" id="UP000002200">
    <property type="component" value="Chromosome"/>
</dbReference>
<evidence type="ECO:0000256" key="1">
    <source>
        <dbReference type="ARBA" id="ARBA00009497"/>
    </source>
</evidence>
<comment type="similarity">
    <text evidence="1 2">Belongs to the Dps family.</text>
</comment>
<feature type="domain" description="Ferritin/DPS" evidence="3">
    <location>
        <begin position="36"/>
        <end position="163"/>
    </location>
</feature>
<accession>Q83GB7</accession>
<dbReference type="eggNOG" id="COG0783">
    <property type="taxonomic scope" value="Bacteria"/>
</dbReference>